<organism evidence="1 2">
    <name type="scientific">Sutcliffiella horikoshii</name>
    <dbReference type="NCBI Taxonomy" id="79883"/>
    <lineage>
        <taxon>Bacteria</taxon>
        <taxon>Bacillati</taxon>
        <taxon>Bacillota</taxon>
        <taxon>Bacilli</taxon>
        <taxon>Bacillales</taxon>
        <taxon>Bacillaceae</taxon>
        <taxon>Sutcliffiella</taxon>
    </lineage>
</organism>
<proteinExistence type="predicted"/>
<dbReference type="InterPro" id="IPR008983">
    <property type="entry name" value="Tumour_necrosis_fac-like_dom"/>
</dbReference>
<dbReference type="Gene3D" id="2.60.120.40">
    <property type="match status" value="1"/>
</dbReference>
<gene>
    <name evidence="1" type="ORF">FZC75_10865</name>
</gene>
<evidence type="ECO:0000313" key="1">
    <source>
        <dbReference type="EMBL" id="TYS72441.1"/>
    </source>
</evidence>
<dbReference type="AlphaFoldDB" id="A0A5D4TC26"/>
<protein>
    <recommendedName>
        <fullName evidence="3">C1q domain-containing protein</fullName>
    </recommendedName>
</protein>
<dbReference type="RefSeq" id="WP_148979304.1">
    <property type="nucleotide sequence ID" value="NZ_JBNILM010000004.1"/>
</dbReference>
<dbReference type="OrthoDB" id="2662674at2"/>
<dbReference type="Proteomes" id="UP000324517">
    <property type="component" value="Unassembled WGS sequence"/>
</dbReference>
<sequence>MACYYKNSPNQQTTQVSKCKTNVNINVKCNDENGDGNRETDSFRAVNTQNQLIEEIDTFYKVLFQEEQFDNGDIYNSNNSTFVPRRSGVYYVAGTVTFLAENGTVPYRVRVEIRVNGESVAADNDYWAEIDDQFLYVNAINVNTILQLEAGDLVEVFLTSTTPGVIERNTPDLSTRFEAARFR</sequence>
<name>A0A5D4TC26_9BACI</name>
<evidence type="ECO:0008006" key="3">
    <source>
        <dbReference type="Google" id="ProtNLM"/>
    </source>
</evidence>
<dbReference type="EMBL" id="VTET01000004">
    <property type="protein sequence ID" value="TYS72441.1"/>
    <property type="molecule type" value="Genomic_DNA"/>
</dbReference>
<reference evidence="1 2" key="1">
    <citation type="submission" date="2019-08" db="EMBL/GenBank/DDBJ databases">
        <title>Bacillus genomes from the desert of Cuatro Cienegas, Coahuila.</title>
        <authorList>
            <person name="Olmedo-Alvarez G."/>
        </authorList>
    </citation>
    <scope>NUCLEOTIDE SEQUENCE [LARGE SCALE GENOMIC DNA]</scope>
    <source>
        <strain evidence="1 2">CH98b_3T</strain>
    </source>
</reference>
<comment type="caution">
    <text evidence="1">The sequence shown here is derived from an EMBL/GenBank/DDBJ whole genome shotgun (WGS) entry which is preliminary data.</text>
</comment>
<dbReference type="SUPFAM" id="SSF49842">
    <property type="entry name" value="TNF-like"/>
    <property type="match status" value="1"/>
</dbReference>
<evidence type="ECO:0000313" key="2">
    <source>
        <dbReference type="Proteomes" id="UP000324517"/>
    </source>
</evidence>
<accession>A0A5D4TC26</accession>